<dbReference type="Proteomes" id="UP000821845">
    <property type="component" value="Chromosome 1"/>
</dbReference>
<protein>
    <submittedName>
        <fullName evidence="1">Uncharacterized protein</fullName>
    </submittedName>
</protein>
<dbReference type="EMBL" id="CM023481">
    <property type="protein sequence ID" value="KAH6947487.1"/>
    <property type="molecule type" value="Genomic_DNA"/>
</dbReference>
<sequence length="132" mass="14581">MRGHIVQPQRRLAESRPAVRTSRAGQRGSAECKMLVGGASKNTTDGDTLQNPSDEEESPEQVCVFSKCTPVLPPPLIRCLQLPPRRHGSRGGPGRAPALNSWLVCTQPPRQPRQPRCWVLRLCSPREHDGTE</sequence>
<gene>
    <name evidence="1" type="ORF">HPB50_019203</name>
</gene>
<reference evidence="1" key="1">
    <citation type="submission" date="2020-05" db="EMBL/GenBank/DDBJ databases">
        <title>Large-scale comparative analyses of tick genomes elucidate their genetic diversity and vector capacities.</title>
        <authorList>
            <person name="Jia N."/>
            <person name="Wang J."/>
            <person name="Shi W."/>
            <person name="Du L."/>
            <person name="Sun Y."/>
            <person name="Zhan W."/>
            <person name="Jiang J."/>
            <person name="Wang Q."/>
            <person name="Zhang B."/>
            <person name="Ji P."/>
            <person name="Sakyi L.B."/>
            <person name="Cui X."/>
            <person name="Yuan T."/>
            <person name="Jiang B."/>
            <person name="Yang W."/>
            <person name="Lam T.T.-Y."/>
            <person name="Chang Q."/>
            <person name="Ding S."/>
            <person name="Wang X."/>
            <person name="Zhu J."/>
            <person name="Ruan X."/>
            <person name="Zhao L."/>
            <person name="Wei J."/>
            <person name="Que T."/>
            <person name="Du C."/>
            <person name="Cheng J."/>
            <person name="Dai P."/>
            <person name="Han X."/>
            <person name="Huang E."/>
            <person name="Gao Y."/>
            <person name="Liu J."/>
            <person name="Shao H."/>
            <person name="Ye R."/>
            <person name="Li L."/>
            <person name="Wei W."/>
            <person name="Wang X."/>
            <person name="Wang C."/>
            <person name="Yang T."/>
            <person name="Huo Q."/>
            <person name="Li W."/>
            <person name="Guo W."/>
            <person name="Chen H."/>
            <person name="Zhou L."/>
            <person name="Ni X."/>
            <person name="Tian J."/>
            <person name="Zhou Y."/>
            <person name="Sheng Y."/>
            <person name="Liu T."/>
            <person name="Pan Y."/>
            <person name="Xia L."/>
            <person name="Li J."/>
            <person name="Zhao F."/>
            <person name="Cao W."/>
        </authorList>
    </citation>
    <scope>NUCLEOTIDE SEQUENCE</scope>
    <source>
        <strain evidence="1">Hyas-2018</strain>
    </source>
</reference>
<name>A0ACB7TMD0_HYAAI</name>
<comment type="caution">
    <text evidence="1">The sequence shown here is derived from an EMBL/GenBank/DDBJ whole genome shotgun (WGS) entry which is preliminary data.</text>
</comment>
<organism evidence="1 2">
    <name type="scientific">Hyalomma asiaticum</name>
    <name type="common">Tick</name>
    <dbReference type="NCBI Taxonomy" id="266040"/>
    <lineage>
        <taxon>Eukaryota</taxon>
        <taxon>Metazoa</taxon>
        <taxon>Ecdysozoa</taxon>
        <taxon>Arthropoda</taxon>
        <taxon>Chelicerata</taxon>
        <taxon>Arachnida</taxon>
        <taxon>Acari</taxon>
        <taxon>Parasitiformes</taxon>
        <taxon>Ixodida</taxon>
        <taxon>Ixodoidea</taxon>
        <taxon>Ixodidae</taxon>
        <taxon>Hyalomminae</taxon>
        <taxon>Hyalomma</taxon>
    </lineage>
</organism>
<proteinExistence type="predicted"/>
<keyword evidence="2" id="KW-1185">Reference proteome</keyword>
<evidence type="ECO:0000313" key="2">
    <source>
        <dbReference type="Proteomes" id="UP000821845"/>
    </source>
</evidence>
<evidence type="ECO:0000313" key="1">
    <source>
        <dbReference type="EMBL" id="KAH6947487.1"/>
    </source>
</evidence>
<accession>A0ACB7TMD0</accession>